<evidence type="ECO:0000256" key="1">
    <source>
        <dbReference type="SAM" id="SignalP"/>
    </source>
</evidence>
<sequence>MTQAHTGFRALTRSTMLACTLGLALWSPSVMAQEARSGTFKTVQGGVRVLQGDAQRAVIPGAGVQEAERVQTDASGSAVLMLRDGTSIAIGPNTTVDISRFQFDGTTQQGSLAVRVLQGTIRMVTGLLGKVQPDNVKVTTPATTVSVRGTDFIVEVL</sequence>
<gene>
    <name evidence="3" type="ORF">RAE19_14760</name>
</gene>
<comment type="caution">
    <text evidence="3">The sequence shown here is derived from an EMBL/GenBank/DDBJ whole genome shotgun (WGS) entry which is preliminary data.</text>
</comment>
<proteinExistence type="predicted"/>
<dbReference type="Gene3D" id="2.60.120.1440">
    <property type="match status" value="1"/>
</dbReference>
<name>A0ABU3KQ61_9BURK</name>
<dbReference type="PANTHER" id="PTHR38731">
    <property type="entry name" value="LIPL45-RELATED LIPOPROTEIN-RELATED"/>
    <property type="match status" value="1"/>
</dbReference>
<dbReference type="Pfam" id="PF04773">
    <property type="entry name" value="FecR"/>
    <property type="match status" value="1"/>
</dbReference>
<dbReference type="RefSeq" id="WP_313875599.1">
    <property type="nucleotide sequence ID" value="NZ_JAVBIK010000001.1"/>
</dbReference>
<feature type="signal peptide" evidence="1">
    <location>
        <begin position="1"/>
        <end position="32"/>
    </location>
</feature>
<reference evidence="3 4" key="1">
    <citation type="submission" date="2023-08" db="EMBL/GenBank/DDBJ databases">
        <title>Rhodoferax potami sp. nov. and Rhodoferax mekongensis sp. nov., isolated from the Mekong River in Thailand.</title>
        <authorList>
            <person name="Kitikhun S."/>
            <person name="Charoenyingcharoen P."/>
            <person name="Siriarchawattana P."/>
            <person name="Likhitrattanapisal S."/>
            <person name="Nilsakha T."/>
            <person name="Chanpet A."/>
            <person name="Rattanawaree P."/>
            <person name="Ingsriswang S."/>
        </authorList>
    </citation>
    <scope>NUCLEOTIDE SEQUENCE [LARGE SCALE GENOMIC DNA]</scope>
    <source>
        <strain evidence="3 4">TBRC 17660</strain>
    </source>
</reference>
<organism evidence="3 4">
    <name type="scientific">Rhodoferax potami</name>
    <dbReference type="NCBI Taxonomy" id="3068338"/>
    <lineage>
        <taxon>Bacteria</taxon>
        <taxon>Pseudomonadati</taxon>
        <taxon>Pseudomonadota</taxon>
        <taxon>Betaproteobacteria</taxon>
        <taxon>Burkholderiales</taxon>
        <taxon>Comamonadaceae</taxon>
        <taxon>Rhodoferax</taxon>
    </lineage>
</organism>
<feature type="domain" description="FecR protein" evidence="2">
    <location>
        <begin position="69"/>
        <end position="154"/>
    </location>
</feature>
<evidence type="ECO:0000313" key="4">
    <source>
        <dbReference type="Proteomes" id="UP001321700"/>
    </source>
</evidence>
<evidence type="ECO:0000259" key="2">
    <source>
        <dbReference type="Pfam" id="PF04773"/>
    </source>
</evidence>
<keyword evidence="1" id="KW-0732">Signal</keyword>
<accession>A0ABU3KQ61</accession>
<dbReference type="Proteomes" id="UP001321700">
    <property type="component" value="Unassembled WGS sequence"/>
</dbReference>
<protein>
    <submittedName>
        <fullName evidence="3">FecR domain-containing protein</fullName>
    </submittedName>
</protein>
<keyword evidence="4" id="KW-1185">Reference proteome</keyword>
<dbReference type="EMBL" id="JAVBIK010000001">
    <property type="protein sequence ID" value="MDT7519955.1"/>
    <property type="molecule type" value="Genomic_DNA"/>
</dbReference>
<evidence type="ECO:0000313" key="3">
    <source>
        <dbReference type="EMBL" id="MDT7519955.1"/>
    </source>
</evidence>
<feature type="chain" id="PRO_5046589892" evidence="1">
    <location>
        <begin position="33"/>
        <end position="157"/>
    </location>
</feature>
<dbReference type="InterPro" id="IPR006860">
    <property type="entry name" value="FecR"/>
</dbReference>